<evidence type="ECO:0000259" key="1">
    <source>
        <dbReference type="Pfam" id="PF00535"/>
    </source>
</evidence>
<dbReference type="SUPFAM" id="SSF53448">
    <property type="entry name" value="Nucleotide-diphospho-sugar transferases"/>
    <property type="match status" value="1"/>
</dbReference>
<dbReference type="Pfam" id="PF00535">
    <property type="entry name" value="Glycos_transf_2"/>
    <property type="match status" value="1"/>
</dbReference>
<dbReference type="Gene3D" id="3.90.550.10">
    <property type="entry name" value="Spore Coat Polysaccharide Biosynthesis Protein SpsA, Chain A"/>
    <property type="match status" value="1"/>
</dbReference>
<gene>
    <name evidence="2" type="ORF">ACFSDX_07455</name>
</gene>
<reference evidence="3" key="1">
    <citation type="journal article" date="2019" name="Int. J. Syst. Evol. Microbiol.">
        <title>The Global Catalogue of Microorganisms (GCM) 10K type strain sequencing project: providing services to taxonomists for standard genome sequencing and annotation.</title>
        <authorList>
            <consortium name="The Broad Institute Genomics Platform"/>
            <consortium name="The Broad Institute Genome Sequencing Center for Infectious Disease"/>
            <person name="Wu L."/>
            <person name="Ma J."/>
        </authorList>
    </citation>
    <scope>NUCLEOTIDE SEQUENCE [LARGE SCALE GENOMIC DNA]</scope>
    <source>
        <strain evidence="3">CGMCC 1.15795</strain>
    </source>
</reference>
<dbReference type="EMBL" id="JBHUFD010000002">
    <property type="protein sequence ID" value="MFD1872258.1"/>
    <property type="molecule type" value="Genomic_DNA"/>
</dbReference>
<dbReference type="Proteomes" id="UP001597197">
    <property type="component" value="Unassembled WGS sequence"/>
</dbReference>
<protein>
    <submittedName>
        <fullName evidence="2">Glycosyltransferase family 2 protein</fullName>
    </submittedName>
</protein>
<evidence type="ECO:0000313" key="3">
    <source>
        <dbReference type="Proteomes" id="UP001597197"/>
    </source>
</evidence>
<proteinExistence type="predicted"/>
<dbReference type="InterPro" id="IPR029044">
    <property type="entry name" value="Nucleotide-diphossugar_trans"/>
</dbReference>
<keyword evidence="3" id="KW-1185">Reference proteome</keyword>
<dbReference type="RefSeq" id="WP_382312647.1">
    <property type="nucleotide sequence ID" value="NZ_JBHUFD010000002.1"/>
</dbReference>
<dbReference type="InterPro" id="IPR050834">
    <property type="entry name" value="Glycosyltransf_2"/>
</dbReference>
<evidence type="ECO:0000313" key="2">
    <source>
        <dbReference type="EMBL" id="MFD1872258.1"/>
    </source>
</evidence>
<dbReference type="PANTHER" id="PTHR43685">
    <property type="entry name" value="GLYCOSYLTRANSFERASE"/>
    <property type="match status" value="1"/>
</dbReference>
<feature type="domain" description="Glycosyltransferase 2-like" evidence="1">
    <location>
        <begin position="6"/>
        <end position="163"/>
    </location>
</feature>
<organism evidence="2 3">
    <name type="scientific">Hymenobacter bucti</name>
    <dbReference type="NCBI Taxonomy" id="1844114"/>
    <lineage>
        <taxon>Bacteria</taxon>
        <taxon>Pseudomonadati</taxon>
        <taxon>Bacteroidota</taxon>
        <taxon>Cytophagia</taxon>
        <taxon>Cytophagales</taxon>
        <taxon>Hymenobacteraceae</taxon>
        <taxon>Hymenobacter</taxon>
    </lineage>
</organism>
<name>A0ABW4QRM4_9BACT</name>
<sequence length="338" mass="38651">MPSKVSVILPNYNHARFLPQRIESILTQSFADFELLLLDDCSPDNSREIIKQYAAQDARIQTVFNEKNSGSTFKQWNKGIALAKGEYVWLAESDDFAAPDFLETLLARLESDEEIVLAYANSVDIDENGTVTEGTWEEFLTELDPMWTHDFVTDGLALVRRFMAYRNIIPNASAVLIRASALRAIGPAPEDYRVTGDWLMWARLLAHGKVAYVSRPLNYFRSHRNTARSKNYENGLSIEEASRVLQIIHSYGDTDPTSRQKAIALLLEIWYQATMYHRVPWSRHKAIYRNLVAVDPQFRRMITSTFGRKFFKNASGLRILLGDRLIYPLLGRKKPGAL</sequence>
<dbReference type="PANTHER" id="PTHR43685:SF11">
    <property type="entry name" value="GLYCOSYLTRANSFERASE TAGX-RELATED"/>
    <property type="match status" value="1"/>
</dbReference>
<comment type="caution">
    <text evidence="2">The sequence shown here is derived from an EMBL/GenBank/DDBJ whole genome shotgun (WGS) entry which is preliminary data.</text>
</comment>
<accession>A0ABW4QRM4</accession>
<dbReference type="InterPro" id="IPR001173">
    <property type="entry name" value="Glyco_trans_2-like"/>
</dbReference>